<evidence type="ECO:0000313" key="2">
    <source>
        <dbReference type="EMBL" id="CAD9487560.1"/>
    </source>
</evidence>
<feature type="region of interest" description="Disordered" evidence="1">
    <location>
        <begin position="1"/>
        <end position="23"/>
    </location>
</feature>
<evidence type="ECO:0000256" key="1">
    <source>
        <dbReference type="SAM" id="MobiDB-lite"/>
    </source>
</evidence>
<reference evidence="2" key="1">
    <citation type="submission" date="2021-01" db="EMBL/GenBank/DDBJ databases">
        <authorList>
            <person name="Corre E."/>
            <person name="Pelletier E."/>
            <person name="Niang G."/>
            <person name="Scheremetjew M."/>
            <person name="Finn R."/>
            <person name="Kale V."/>
            <person name="Holt S."/>
            <person name="Cochrane G."/>
            <person name="Meng A."/>
            <person name="Brown T."/>
            <person name="Cohen L."/>
        </authorList>
    </citation>
    <scope>NUCLEOTIDE SEQUENCE</scope>
    <source>
        <strain evidence="2">CCMP1381</strain>
    </source>
</reference>
<protein>
    <submittedName>
        <fullName evidence="2">Uncharacterized protein</fullName>
    </submittedName>
</protein>
<accession>A0A7S2HDE3</accession>
<organism evidence="2">
    <name type="scientific">Octactis speculum</name>
    <dbReference type="NCBI Taxonomy" id="3111310"/>
    <lineage>
        <taxon>Eukaryota</taxon>
        <taxon>Sar</taxon>
        <taxon>Stramenopiles</taxon>
        <taxon>Ochrophyta</taxon>
        <taxon>Dictyochophyceae</taxon>
        <taxon>Dictyochales</taxon>
        <taxon>Dictyochaceae</taxon>
        <taxon>Octactis</taxon>
    </lineage>
</organism>
<name>A0A7S2HDE3_9STRA</name>
<dbReference type="AlphaFoldDB" id="A0A7S2HDE3"/>
<proteinExistence type="predicted"/>
<sequence length="190" mass="20124">MPSLKQPEGQGSSSLKAETESGPAADIIADWLDTIEVPGGESRLIHVSPILLTMTPEARGALAEYIGNVQSRFENSIEPAPFETGLTYDPAQRAETPGFPALKSDGIADAATFQPDGSSSSSMGGGVAVGGEGRSEAVEYLLACCRAHCDAGRITRDESEQLRLMLEVDHCDPSEVEQWLDTFLAISAAR</sequence>
<dbReference type="EMBL" id="HBGS01059803">
    <property type="protein sequence ID" value="CAD9487560.1"/>
    <property type="molecule type" value="Transcribed_RNA"/>
</dbReference>
<gene>
    <name evidence="2" type="ORF">DSPE1174_LOCUS31205</name>
</gene>